<feature type="compositionally biased region" description="Polar residues" evidence="1">
    <location>
        <begin position="113"/>
        <end position="123"/>
    </location>
</feature>
<accession>A0AAV7UR01</accession>
<dbReference type="Proteomes" id="UP001066276">
    <property type="component" value="Chromosome 2_2"/>
</dbReference>
<reference evidence="2" key="1">
    <citation type="journal article" date="2022" name="bioRxiv">
        <title>Sequencing and chromosome-scale assembly of the giantPleurodeles waltlgenome.</title>
        <authorList>
            <person name="Brown T."/>
            <person name="Elewa A."/>
            <person name="Iarovenko S."/>
            <person name="Subramanian E."/>
            <person name="Araus A.J."/>
            <person name="Petzold A."/>
            <person name="Susuki M."/>
            <person name="Suzuki K.-i.T."/>
            <person name="Hayashi T."/>
            <person name="Toyoda A."/>
            <person name="Oliveira C."/>
            <person name="Osipova E."/>
            <person name="Leigh N.D."/>
            <person name="Simon A."/>
            <person name="Yun M.H."/>
        </authorList>
    </citation>
    <scope>NUCLEOTIDE SEQUENCE</scope>
    <source>
        <strain evidence="2">20211129_DDA</strain>
        <tissue evidence="2">Liver</tissue>
    </source>
</reference>
<dbReference type="EMBL" id="JANPWB010000004">
    <property type="protein sequence ID" value="KAJ1191293.1"/>
    <property type="molecule type" value="Genomic_DNA"/>
</dbReference>
<name>A0AAV7UR01_PLEWA</name>
<protein>
    <submittedName>
        <fullName evidence="2">Uncharacterized protein</fullName>
    </submittedName>
</protein>
<evidence type="ECO:0000313" key="2">
    <source>
        <dbReference type="EMBL" id="KAJ1191293.1"/>
    </source>
</evidence>
<gene>
    <name evidence="2" type="ORF">NDU88_000609</name>
</gene>
<dbReference type="AlphaFoldDB" id="A0AAV7UR01"/>
<evidence type="ECO:0000256" key="1">
    <source>
        <dbReference type="SAM" id="MobiDB-lite"/>
    </source>
</evidence>
<sequence length="197" mass="20407">MAVSSLNSACPRSPRTCASESGRREPSRSRSYNHSESTRARVPVCSAGAPEVDPTTQGGLPCGQAARRSTAGRPDYLALASPDKKGPSESGIASRTSRTSAQMHGRVRVARSTPRSSPPQSLRPTGGPGSEARADVPSVTHRAAASAEEPLTSGSERRSPGRHLSFIGPVAAGVYGTDLPLFASGEDPWGPGAVRHV</sequence>
<comment type="caution">
    <text evidence="2">The sequence shown here is derived from an EMBL/GenBank/DDBJ whole genome shotgun (WGS) entry which is preliminary data.</text>
</comment>
<feature type="compositionally biased region" description="Polar residues" evidence="1">
    <location>
        <begin position="91"/>
        <end position="102"/>
    </location>
</feature>
<feature type="compositionally biased region" description="Polar residues" evidence="1">
    <location>
        <begin position="1"/>
        <end position="10"/>
    </location>
</feature>
<organism evidence="2 3">
    <name type="scientific">Pleurodeles waltl</name>
    <name type="common">Iberian ribbed newt</name>
    <dbReference type="NCBI Taxonomy" id="8319"/>
    <lineage>
        <taxon>Eukaryota</taxon>
        <taxon>Metazoa</taxon>
        <taxon>Chordata</taxon>
        <taxon>Craniata</taxon>
        <taxon>Vertebrata</taxon>
        <taxon>Euteleostomi</taxon>
        <taxon>Amphibia</taxon>
        <taxon>Batrachia</taxon>
        <taxon>Caudata</taxon>
        <taxon>Salamandroidea</taxon>
        <taxon>Salamandridae</taxon>
        <taxon>Pleurodelinae</taxon>
        <taxon>Pleurodeles</taxon>
    </lineage>
</organism>
<evidence type="ECO:0000313" key="3">
    <source>
        <dbReference type="Proteomes" id="UP001066276"/>
    </source>
</evidence>
<feature type="region of interest" description="Disordered" evidence="1">
    <location>
        <begin position="1"/>
        <end position="164"/>
    </location>
</feature>
<proteinExistence type="predicted"/>
<keyword evidence="3" id="KW-1185">Reference proteome</keyword>